<dbReference type="AlphaFoldDB" id="A0A1B8PYW7"/>
<organism evidence="2 3">
    <name type="scientific">Moraxella lacunata</name>
    <dbReference type="NCBI Taxonomy" id="477"/>
    <lineage>
        <taxon>Bacteria</taxon>
        <taxon>Pseudomonadati</taxon>
        <taxon>Pseudomonadota</taxon>
        <taxon>Gammaproteobacteria</taxon>
        <taxon>Moraxellales</taxon>
        <taxon>Moraxellaceae</taxon>
        <taxon>Moraxella</taxon>
    </lineage>
</organism>
<name>A0A1B8PYW7_MORLA</name>
<sequence>MSEKNFTVRIKVTSKSEKIRKMLKYRLVFFKKSKSYNGVFDDNGCSKVYNADYFDIVWFEIYIGNDLIDKIFVMPTMNGKYNDNAYEVKVKYGEISMNKTIISVGYNKPIAPTTSLKKVSFCEALDLFIKNRSIWTFDNPPDFYSNEIGDEQSYIRSLGIHPNTTDGVDLQYFLVQYRYRRTVDPFTGFLAWSFLTGYIYIGSVFSAYHSKSGVDGYFKDILNDFSGNNAGHDAAVYGLENYKERLCD</sequence>
<proteinExistence type="predicted"/>
<dbReference type="EMBL" id="LZMS01000069">
    <property type="protein sequence ID" value="OBX61448.1"/>
    <property type="molecule type" value="Genomic_DNA"/>
</dbReference>
<dbReference type="OrthoDB" id="9943813at2"/>
<keyword evidence="1" id="KW-0472">Membrane</keyword>
<dbReference type="Proteomes" id="UP000092607">
    <property type="component" value="Unassembled WGS sequence"/>
</dbReference>
<gene>
    <name evidence="2" type="ORF">A9309_08350</name>
</gene>
<feature type="transmembrane region" description="Helical" evidence="1">
    <location>
        <begin position="186"/>
        <end position="208"/>
    </location>
</feature>
<keyword evidence="1" id="KW-1133">Transmembrane helix</keyword>
<dbReference type="RefSeq" id="WP_065256171.1">
    <property type="nucleotide sequence ID" value="NZ_JARDJM010000029.1"/>
</dbReference>
<protein>
    <submittedName>
        <fullName evidence="2">Uncharacterized protein</fullName>
    </submittedName>
</protein>
<evidence type="ECO:0000256" key="1">
    <source>
        <dbReference type="SAM" id="Phobius"/>
    </source>
</evidence>
<evidence type="ECO:0000313" key="3">
    <source>
        <dbReference type="Proteomes" id="UP000092607"/>
    </source>
</evidence>
<evidence type="ECO:0000313" key="2">
    <source>
        <dbReference type="EMBL" id="OBX61448.1"/>
    </source>
</evidence>
<comment type="caution">
    <text evidence="2">The sequence shown here is derived from an EMBL/GenBank/DDBJ whole genome shotgun (WGS) entry which is preliminary data.</text>
</comment>
<accession>A0A1B8PYW7</accession>
<reference evidence="2 3" key="1">
    <citation type="submission" date="2016-06" db="EMBL/GenBank/DDBJ databases">
        <title>Draft genome of Moraxella lacunata CCUG 57757A.</title>
        <authorList>
            <person name="Salva-Serra F."/>
            <person name="Engstrom-Jakobsson H."/>
            <person name="Thorell K."/>
            <person name="Gonzales-Siles L."/>
            <person name="Karlsson R."/>
            <person name="Boulund F."/>
            <person name="Engstrand L."/>
            <person name="Kristiansson E."/>
            <person name="Moore E."/>
        </authorList>
    </citation>
    <scope>NUCLEOTIDE SEQUENCE [LARGE SCALE GENOMIC DNA]</scope>
    <source>
        <strain evidence="2 3">CCUG 57757A</strain>
    </source>
</reference>
<keyword evidence="1" id="KW-0812">Transmembrane</keyword>